<evidence type="ECO:0000313" key="2">
    <source>
        <dbReference type="Proteomes" id="UP000215086"/>
    </source>
</evidence>
<dbReference type="EMBL" id="CP018477">
    <property type="protein sequence ID" value="ASV73645.1"/>
    <property type="molecule type" value="Genomic_DNA"/>
</dbReference>
<organism evidence="1 2">
    <name type="scientific">Thermogutta terrifontis</name>
    <dbReference type="NCBI Taxonomy" id="1331910"/>
    <lineage>
        <taxon>Bacteria</taxon>
        <taxon>Pseudomonadati</taxon>
        <taxon>Planctomycetota</taxon>
        <taxon>Planctomycetia</taxon>
        <taxon>Pirellulales</taxon>
        <taxon>Thermoguttaceae</taxon>
        <taxon>Thermogutta</taxon>
    </lineage>
</organism>
<sequence>MPCFIVVLGLHKPHEIELRAIHQLPLPTSADFGHARCFERVFQE</sequence>
<dbReference type="AlphaFoldDB" id="A0A286RCG0"/>
<gene>
    <name evidence="1" type="ORF">THTE_1043</name>
</gene>
<proteinExistence type="predicted"/>
<reference evidence="1 2" key="1">
    <citation type="journal article" name="Front. Microbiol.">
        <title>Sugar Metabolism of the First Thermophilic Planctomycete Thermogutta terrifontis: Comparative Genomic and Transcriptomic Approaches.</title>
        <authorList>
            <person name="Elcheninov A.G."/>
            <person name="Menzel P."/>
            <person name="Gudbergsdottir S.R."/>
            <person name="Slesarev A.I."/>
            <person name="Kadnikov V.V."/>
            <person name="Krogh A."/>
            <person name="Bonch-Osmolovskaya E.A."/>
            <person name="Peng X."/>
            <person name="Kublanov I.V."/>
        </authorList>
    </citation>
    <scope>NUCLEOTIDE SEQUENCE [LARGE SCALE GENOMIC DNA]</scope>
    <source>
        <strain evidence="1 2">R1</strain>
    </source>
</reference>
<keyword evidence="2" id="KW-1185">Reference proteome</keyword>
<accession>A0A286RCG0</accession>
<dbReference type="KEGG" id="ttf:THTE_1043"/>
<protein>
    <submittedName>
        <fullName evidence="1">Uncharacterized protein</fullName>
    </submittedName>
</protein>
<dbReference type="Proteomes" id="UP000215086">
    <property type="component" value="Chromosome"/>
</dbReference>
<name>A0A286RCG0_9BACT</name>
<evidence type="ECO:0000313" key="1">
    <source>
        <dbReference type="EMBL" id="ASV73645.1"/>
    </source>
</evidence>